<dbReference type="EMBL" id="FN650140">
    <property type="protein sequence ID" value="CBJ10450.1"/>
    <property type="molecule type" value="Genomic_DNA"/>
</dbReference>
<dbReference type="eggNOG" id="ENOG5031EQZ">
    <property type="taxonomic scope" value="Bacteria"/>
</dbReference>
<dbReference type="GeneID" id="40924347"/>
<accession>D3HNI7</accession>
<protein>
    <submittedName>
        <fullName evidence="1">Uncharacterized protein</fullName>
    </submittedName>
</protein>
<dbReference type="HOGENOM" id="CLU_603811_0_0_6"/>
<dbReference type="RefSeq" id="WP_003633600.1">
    <property type="nucleotide sequence ID" value="NC_013861.1"/>
</dbReference>
<reference evidence="1 2" key="1">
    <citation type="journal article" date="2010" name="PLoS Genet.">
        <title>Analysis of the Legionella longbeachae genome and transcriptome uncovers unique strategies to cause Legionnaires' disease.</title>
        <authorList>
            <person name="Cazalet C."/>
            <person name="Gomez-Valero L."/>
            <person name="Rusniok C."/>
            <person name="Lomma M."/>
            <person name="Dervins-Ravault D."/>
            <person name="Newton H."/>
            <person name="Sansom F."/>
            <person name="Jarraud S."/>
            <person name="Zidane N."/>
            <person name="Ma L."/>
            <person name="Bouchier C."/>
            <person name="Etienne J."/>
            <person name="Hartland E."/>
            <person name="Buchrieser C."/>
        </authorList>
    </citation>
    <scope>NUCLEOTIDE SEQUENCE [LARGE SCALE GENOMIC DNA]</scope>
    <source>
        <strain evidence="1 2">NSW150</strain>
    </source>
</reference>
<name>D3HNI7_LEGLN</name>
<dbReference type="Proteomes" id="UP000001060">
    <property type="component" value="Chromosome"/>
</dbReference>
<evidence type="ECO:0000313" key="2">
    <source>
        <dbReference type="Proteomes" id="UP000001060"/>
    </source>
</evidence>
<proteinExistence type="predicted"/>
<dbReference type="OrthoDB" id="5649392at2"/>
<organism evidence="1 2">
    <name type="scientific">Legionella longbeachae serogroup 1 (strain NSW150)</name>
    <dbReference type="NCBI Taxonomy" id="661367"/>
    <lineage>
        <taxon>Bacteria</taxon>
        <taxon>Pseudomonadati</taxon>
        <taxon>Pseudomonadota</taxon>
        <taxon>Gammaproteobacteria</taxon>
        <taxon>Legionellales</taxon>
        <taxon>Legionellaceae</taxon>
        <taxon>Legionella</taxon>
    </lineage>
</organism>
<evidence type="ECO:0000313" key="1">
    <source>
        <dbReference type="EMBL" id="CBJ10450.1"/>
    </source>
</evidence>
<keyword evidence="2" id="KW-1185">Reference proteome</keyword>
<sequence length="456" mass="51424">MYDKTQDMASIKHAGSLKIINSATNKSDGFRLYTCVPVHHDTEGRVVKILDPEIRFKANKKFNGKSVGLAIQQKNSPVCFQIIMNIINKTILDDIQLAQHKHKSFINQLWNGLTYEHKLNVIKAIYEKKPFLLSSKESVSNTIIEGNNAKEFFNIVCHNFPIATPSTVPPEHASRIIFINADVYAKRQGKESVSAYTTNHPDECCIVHNRSALENVLKLHEGKDQTITLVIFADNNINKEKTCLDWTLETVGNKLGQIVKAHPCIGHLNLFTCYSGSLDVTRLEEASCFEKSDGAQDLSRSLSVYPKSSLPENNPFEIGTIAHQICQIIFPAIHEKKRGPVAISASPRYIHCNESRFIGSSEGTPYYQHRFFTEESPLLHYKRITAFIGEPLLFEGICLSKSIEQKNSHYQVTLAKKDTNIAPQDNGQLLPYSFFKRSTKESAPNTMSKHSLHQHI</sequence>
<gene>
    <name evidence="1" type="ordered locus">LLO_0123</name>
</gene>
<dbReference type="KEGG" id="llo:LLO_0123"/>
<dbReference type="AlphaFoldDB" id="D3HNI7"/>